<sequence length="560" mass="64030">MGRTINLAKRERKPVPLFLKRQGPKGVCISISGITKLQIIIGMLQYFIKIDPSPSVNIEVYKDKTRRCLQKIKVAEFFRCRPSNPLLVKTEKLCLSYRNADFEIKFQDSFLSVDENLHKLGNTCRKCQDLEKANQSLSIENEILKSQVQQLKQDLRLLKAQNNHQKTKHTFKPKTAKKSKIYGSFVKDVERVTLTLSNGKDLPYKVQSTAGKRIKKNNTQSSYCGTNDTTPTHKRLSHNSSPIVKFRKKNLENSKTIVPDHEEDELKMFLEAERAVQETILDKPFKSCNLKDECPRKTNLLNVLNNEIINKQCKKDGEGEIKKLDNEPSLSLTTTIPEELGSRLIKPVSKTPYSTVFHRRNMSSFPGTTKIDLNDEASYKTESQISPHRVMIPSYLESTKFKFSDDKNNKLRFYKKMFGSKPSATKTCMLQKRSYLQCSSERRYKNPVKGIKEVSVQLNNTKYQTSTQQKKPKKCTLDLDHKYNATKIIPSGKGSSKNLSKPPSSKERRLNYSIFIKPKSPSLFTKSRLGVLGSHSSIKSPFGKRIMSKPYISKTNLLKG</sequence>
<feature type="region of interest" description="Disordered" evidence="2">
    <location>
        <begin position="217"/>
        <end position="237"/>
    </location>
</feature>
<evidence type="ECO:0000256" key="2">
    <source>
        <dbReference type="SAM" id="MobiDB-lite"/>
    </source>
</evidence>
<feature type="coiled-coil region" evidence="1">
    <location>
        <begin position="127"/>
        <end position="168"/>
    </location>
</feature>
<keyword evidence="1" id="KW-0175">Coiled coil</keyword>
<keyword evidence="4" id="KW-1185">Reference proteome</keyword>
<evidence type="ECO:0000313" key="3">
    <source>
        <dbReference type="EMBL" id="CAI2360524.1"/>
    </source>
</evidence>
<name>A0AAD1X4L0_EUPCR</name>
<evidence type="ECO:0000256" key="1">
    <source>
        <dbReference type="SAM" id="Coils"/>
    </source>
</evidence>
<accession>A0AAD1X4L0</accession>
<proteinExistence type="predicted"/>
<comment type="caution">
    <text evidence="3">The sequence shown here is derived from an EMBL/GenBank/DDBJ whole genome shotgun (WGS) entry which is preliminary data.</text>
</comment>
<dbReference type="AlphaFoldDB" id="A0AAD1X4L0"/>
<reference evidence="3" key="1">
    <citation type="submission" date="2023-07" db="EMBL/GenBank/DDBJ databases">
        <authorList>
            <consortium name="AG Swart"/>
            <person name="Singh M."/>
            <person name="Singh A."/>
            <person name="Seah K."/>
            <person name="Emmerich C."/>
        </authorList>
    </citation>
    <scope>NUCLEOTIDE SEQUENCE</scope>
    <source>
        <strain evidence="3">DP1</strain>
    </source>
</reference>
<evidence type="ECO:0000313" key="4">
    <source>
        <dbReference type="Proteomes" id="UP001295684"/>
    </source>
</evidence>
<dbReference type="Proteomes" id="UP001295684">
    <property type="component" value="Unassembled WGS sequence"/>
</dbReference>
<feature type="compositionally biased region" description="Polar residues" evidence="2">
    <location>
        <begin position="217"/>
        <end position="230"/>
    </location>
</feature>
<gene>
    <name evidence="3" type="ORF">ECRASSUSDP1_LOCUS1828</name>
</gene>
<organism evidence="3 4">
    <name type="scientific">Euplotes crassus</name>
    <dbReference type="NCBI Taxonomy" id="5936"/>
    <lineage>
        <taxon>Eukaryota</taxon>
        <taxon>Sar</taxon>
        <taxon>Alveolata</taxon>
        <taxon>Ciliophora</taxon>
        <taxon>Intramacronucleata</taxon>
        <taxon>Spirotrichea</taxon>
        <taxon>Hypotrichia</taxon>
        <taxon>Euplotida</taxon>
        <taxon>Euplotidae</taxon>
        <taxon>Moneuplotes</taxon>
    </lineage>
</organism>
<dbReference type="EMBL" id="CAMPGE010001723">
    <property type="protein sequence ID" value="CAI2360524.1"/>
    <property type="molecule type" value="Genomic_DNA"/>
</dbReference>
<protein>
    <submittedName>
        <fullName evidence="3">Uncharacterized protein</fullName>
    </submittedName>
</protein>